<reference evidence="13 14" key="1">
    <citation type="submission" date="2019-03" db="EMBL/GenBank/DDBJ databases">
        <title>Genomic Encyclopedia of Type Strains, Phase IV (KMG-IV): sequencing the most valuable type-strain genomes for metagenomic binning, comparative biology and taxonomic classification.</title>
        <authorList>
            <person name="Goeker M."/>
        </authorList>
    </citation>
    <scope>NUCLEOTIDE SEQUENCE [LARGE SCALE GENOMIC DNA]</scope>
    <source>
        <strain evidence="13 14">DSM 45775</strain>
    </source>
</reference>
<dbReference type="RefSeq" id="WP_133826421.1">
    <property type="nucleotide sequence ID" value="NZ_BAABHR010000016.1"/>
</dbReference>
<feature type="domain" description="Major facilitator superfamily (MFS) profile" evidence="12">
    <location>
        <begin position="16"/>
        <end position="428"/>
    </location>
</feature>
<dbReference type="InterPro" id="IPR020846">
    <property type="entry name" value="MFS_dom"/>
</dbReference>
<comment type="subcellular location">
    <subcellularLocation>
        <location evidence="1">Cell membrane</location>
        <topology evidence="1">Multi-pass membrane protein</topology>
    </subcellularLocation>
</comment>
<dbReference type="GO" id="GO:0005886">
    <property type="term" value="C:plasma membrane"/>
    <property type="evidence" value="ECO:0007669"/>
    <property type="project" value="UniProtKB-SubCell"/>
</dbReference>
<feature type="transmembrane region" description="Helical" evidence="11">
    <location>
        <begin position="241"/>
        <end position="263"/>
    </location>
</feature>
<dbReference type="InterPro" id="IPR011701">
    <property type="entry name" value="MFS"/>
</dbReference>
<evidence type="ECO:0000256" key="5">
    <source>
        <dbReference type="ARBA" id="ARBA00022692"/>
    </source>
</evidence>
<feature type="transmembrane region" description="Helical" evidence="11">
    <location>
        <begin position="89"/>
        <end position="107"/>
    </location>
</feature>
<comment type="function">
    <text evidence="9">May be a proton symporter involved in the uptake of osmolytes such as proline and glycine betaine.</text>
</comment>
<feature type="transmembrane region" description="Helical" evidence="11">
    <location>
        <begin position="307"/>
        <end position="325"/>
    </location>
</feature>
<dbReference type="OrthoDB" id="9066401at2"/>
<feature type="transmembrane region" description="Helical" evidence="11">
    <location>
        <begin position="152"/>
        <end position="176"/>
    </location>
</feature>
<evidence type="ECO:0000256" key="8">
    <source>
        <dbReference type="ARBA" id="ARBA00023136"/>
    </source>
</evidence>
<feature type="transmembrane region" description="Helical" evidence="11">
    <location>
        <begin position="54"/>
        <end position="77"/>
    </location>
</feature>
<sequence>MSDVEQAERPASTRRIATAVTIGTVVEWYDFFLYGTAAALIFPKVFFPAGDPTTASLLSFATFATGFAARPVGGLLFGHLGDRIGRKAVLVATLVIMGAATAGVGLLPSYAAAGIVAPVALVVLRIVQGLGTGGEWGGAALMTKENGARRPGFVGGFLSSAVFAGLILGSLAFTGLSALLTDEQLLGWGWRIPFLVSLALVGIGLWIRRSLPETAEFREVTERGDREQAPIIAALRRPRNVIAIFLMRLGQNTTFNIVSVFVLTYATTTLDLPRASVLTATVIGAVLACVLCPFYGLLGDRIGFRTVMLAALTFQALFAFPFFWLTESRDLALVVVAVTIGIGGGAAAADAIQPAYFTGLFGPQSRFSAVSIGREGGTVVGGGLAPLIAAALLAWQDGTPWAIAGWMVLTSLVGVAGVLLVRPVRDAEPSAVVAR</sequence>
<evidence type="ECO:0000313" key="13">
    <source>
        <dbReference type="EMBL" id="TDQ60548.1"/>
    </source>
</evidence>
<dbReference type="Proteomes" id="UP000295705">
    <property type="component" value="Unassembled WGS sequence"/>
</dbReference>
<keyword evidence="3" id="KW-0813">Transport</keyword>
<evidence type="ECO:0000256" key="1">
    <source>
        <dbReference type="ARBA" id="ARBA00004651"/>
    </source>
</evidence>
<dbReference type="PROSITE" id="PS50850">
    <property type="entry name" value="MFS"/>
    <property type="match status" value="1"/>
</dbReference>
<keyword evidence="14" id="KW-1185">Reference proteome</keyword>
<evidence type="ECO:0000259" key="12">
    <source>
        <dbReference type="PROSITE" id="PS50850"/>
    </source>
</evidence>
<comment type="caution">
    <text evidence="13">The sequence shown here is derived from an EMBL/GenBank/DDBJ whole genome shotgun (WGS) entry which is preliminary data.</text>
</comment>
<dbReference type="SUPFAM" id="SSF103473">
    <property type="entry name" value="MFS general substrate transporter"/>
    <property type="match status" value="1"/>
</dbReference>
<protein>
    <recommendedName>
        <fullName evidence="10">Putative proline/betaine transporter</fullName>
    </recommendedName>
</protein>
<feature type="transmembrane region" description="Helical" evidence="11">
    <location>
        <begin position="275"/>
        <end position="295"/>
    </location>
</feature>
<name>A0A4V3DA44_9PSEU</name>
<dbReference type="GO" id="GO:0015293">
    <property type="term" value="F:symporter activity"/>
    <property type="evidence" value="ECO:0007669"/>
    <property type="project" value="UniProtKB-KW"/>
</dbReference>
<dbReference type="InterPro" id="IPR036259">
    <property type="entry name" value="MFS_trans_sf"/>
</dbReference>
<feature type="transmembrane region" description="Helical" evidence="11">
    <location>
        <begin position="188"/>
        <end position="207"/>
    </location>
</feature>
<dbReference type="AlphaFoldDB" id="A0A4V3DA44"/>
<dbReference type="PANTHER" id="PTHR43045">
    <property type="entry name" value="SHIKIMATE TRANSPORTER"/>
    <property type="match status" value="1"/>
</dbReference>
<keyword evidence="6" id="KW-0769">Symport</keyword>
<keyword evidence="8 11" id="KW-0472">Membrane</keyword>
<feature type="transmembrane region" description="Helical" evidence="11">
    <location>
        <begin position="377"/>
        <end position="395"/>
    </location>
</feature>
<evidence type="ECO:0000256" key="10">
    <source>
        <dbReference type="ARBA" id="ARBA00039918"/>
    </source>
</evidence>
<gene>
    <name evidence="13" type="ORF">EV188_10341</name>
</gene>
<evidence type="ECO:0000256" key="9">
    <source>
        <dbReference type="ARBA" id="ARBA00037295"/>
    </source>
</evidence>
<keyword evidence="5 11" id="KW-0812">Transmembrane</keyword>
<evidence type="ECO:0000256" key="6">
    <source>
        <dbReference type="ARBA" id="ARBA00022847"/>
    </source>
</evidence>
<evidence type="ECO:0000256" key="4">
    <source>
        <dbReference type="ARBA" id="ARBA00022475"/>
    </source>
</evidence>
<proteinExistence type="inferred from homology"/>
<feature type="transmembrane region" description="Helical" evidence="11">
    <location>
        <begin position="401"/>
        <end position="421"/>
    </location>
</feature>
<accession>A0A4V3DA44</accession>
<keyword evidence="7 11" id="KW-1133">Transmembrane helix</keyword>
<dbReference type="Pfam" id="PF07690">
    <property type="entry name" value="MFS_1"/>
    <property type="match status" value="1"/>
</dbReference>
<dbReference type="Gene3D" id="1.20.1250.20">
    <property type="entry name" value="MFS general substrate transporter like domains"/>
    <property type="match status" value="2"/>
</dbReference>
<evidence type="ECO:0000256" key="7">
    <source>
        <dbReference type="ARBA" id="ARBA00022989"/>
    </source>
</evidence>
<dbReference type="PANTHER" id="PTHR43045:SF1">
    <property type="entry name" value="SHIKIMATE TRANSPORTER"/>
    <property type="match status" value="1"/>
</dbReference>
<feature type="transmembrane region" description="Helical" evidence="11">
    <location>
        <begin position="16"/>
        <end position="42"/>
    </location>
</feature>
<keyword evidence="4" id="KW-1003">Cell membrane</keyword>
<evidence type="ECO:0000256" key="2">
    <source>
        <dbReference type="ARBA" id="ARBA00008240"/>
    </source>
</evidence>
<organism evidence="13 14">
    <name type="scientific">Actinomycetospora succinea</name>
    <dbReference type="NCBI Taxonomy" id="663603"/>
    <lineage>
        <taxon>Bacteria</taxon>
        <taxon>Bacillati</taxon>
        <taxon>Actinomycetota</taxon>
        <taxon>Actinomycetes</taxon>
        <taxon>Pseudonocardiales</taxon>
        <taxon>Pseudonocardiaceae</taxon>
        <taxon>Actinomycetospora</taxon>
    </lineage>
</organism>
<feature type="transmembrane region" description="Helical" evidence="11">
    <location>
        <begin position="331"/>
        <end position="356"/>
    </location>
</feature>
<evidence type="ECO:0000256" key="3">
    <source>
        <dbReference type="ARBA" id="ARBA00022448"/>
    </source>
</evidence>
<evidence type="ECO:0000256" key="11">
    <source>
        <dbReference type="SAM" id="Phobius"/>
    </source>
</evidence>
<dbReference type="FunFam" id="1.20.1250.20:FF:000001">
    <property type="entry name" value="Dicarboxylate MFS transporter"/>
    <property type="match status" value="1"/>
</dbReference>
<comment type="similarity">
    <text evidence="2">Belongs to the major facilitator superfamily. Metabolite:H+ Symporter (MHS) family (TC 2.A.1.6) family.</text>
</comment>
<evidence type="ECO:0000313" key="14">
    <source>
        <dbReference type="Proteomes" id="UP000295705"/>
    </source>
</evidence>
<feature type="transmembrane region" description="Helical" evidence="11">
    <location>
        <begin position="113"/>
        <end position="131"/>
    </location>
</feature>
<dbReference type="EMBL" id="SNYO01000003">
    <property type="protein sequence ID" value="TDQ60548.1"/>
    <property type="molecule type" value="Genomic_DNA"/>
</dbReference>